<protein>
    <submittedName>
        <fullName evidence="1">N-(5'-phosphoribosyl)anthranilate isomerase</fullName>
    </submittedName>
</protein>
<evidence type="ECO:0000313" key="2">
    <source>
        <dbReference type="Proteomes" id="UP000325081"/>
    </source>
</evidence>
<comment type="caution">
    <text evidence="1">The sequence shown here is derived from an EMBL/GenBank/DDBJ whole genome shotgun (WGS) entry which is preliminary data.</text>
</comment>
<evidence type="ECO:0000313" key="1">
    <source>
        <dbReference type="EMBL" id="GER35620.1"/>
    </source>
</evidence>
<organism evidence="1 2">
    <name type="scientific">Striga asiatica</name>
    <name type="common">Asiatic witchweed</name>
    <name type="synonym">Buchnera asiatica</name>
    <dbReference type="NCBI Taxonomy" id="4170"/>
    <lineage>
        <taxon>Eukaryota</taxon>
        <taxon>Viridiplantae</taxon>
        <taxon>Streptophyta</taxon>
        <taxon>Embryophyta</taxon>
        <taxon>Tracheophyta</taxon>
        <taxon>Spermatophyta</taxon>
        <taxon>Magnoliopsida</taxon>
        <taxon>eudicotyledons</taxon>
        <taxon>Gunneridae</taxon>
        <taxon>Pentapetalae</taxon>
        <taxon>asterids</taxon>
        <taxon>lamiids</taxon>
        <taxon>Lamiales</taxon>
        <taxon>Orobanchaceae</taxon>
        <taxon>Buchnereae</taxon>
        <taxon>Striga</taxon>
    </lineage>
</organism>
<keyword evidence="2" id="KW-1185">Reference proteome</keyword>
<keyword evidence="1" id="KW-0413">Isomerase</keyword>
<sequence length="206" mass="22882">MHDLLCFLNDNIVVREYLYLTHDIQSASGPRLQVHWVQDSKFKFIQSRTSGFARFAVNPPFRLEPSERPAETLATGVGFGLGPPSASGDIDSLSEPDEKEAFVSFNSEAGGKTAASCGDAVPIGVFEVLGGEEGLEAFVSFNSEAGETTLCRHRDDLESDSRKWKSKSKNIIKLTKDVRRKASKTQSNFQAFSTNYLQHYEQEHET</sequence>
<dbReference type="GO" id="GO:0016853">
    <property type="term" value="F:isomerase activity"/>
    <property type="evidence" value="ECO:0007669"/>
    <property type="project" value="UniProtKB-KW"/>
</dbReference>
<dbReference type="AlphaFoldDB" id="A0A5A7PS30"/>
<dbReference type="Proteomes" id="UP000325081">
    <property type="component" value="Unassembled WGS sequence"/>
</dbReference>
<proteinExistence type="predicted"/>
<name>A0A5A7PS30_STRAF</name>
<gene>
    <name evidence="1" type="ORF">STAS_11913</name>
</gene>
<reference evidence="2" key="1">
    <citation type="journal article" date="2019" name="Curr. Biol.">
        <title>Genome Sequence of Striga asiatica Provides Insight into the Evolution of Plant Parasitism.</title>
        <authorList>
            <person name="Yoshida S."/>
            <person name="Kim S."/>
            <person name="Wafula E.K."/>
            <person name="Tanskanen J."/>
            <person name="Kim Y.M."/>
            <person name="Honaas L."/>
            <person name="Yang Z."/>
            <person name="Spallek T."/>
            <person name="Conn C.E."/>
            <person name="Ichihashi Y."/>
            <person name="Cheong K."/>
            <person name="Cui S."/>
            <person name="Der J.P."/>
            <person name="Gundlach H."/>
            <person name="Jiao Y."/>
            <person name="Hori C."/>
            <person name="Ishida J.K."/>
            <person name="Kasahara H."/>
            <person name="Kiba T."/>
            <person name="Kim M.S."/>
            <person name="Koo N."/>
            <person name="Laohavisit A."/>
            <person name="Lee Y.H."/>
            <person name="Lumba S."/>
            <person name="McCourt P."/>
            <person name="Mortimer J.C."/>
            <person name="Mutuku J.M."/>
            <person name="Nomura T."/>
            <person name="Sasaki-Sekimoto Y."/>
            <person name="Seto Y."/>
            <person name="Wang Y."/>
            <person name="Wakatake T."/>
            <person name="Sakakibara H."/>
            <person name="Demura T."/>
            <person name="Yamaguchi S."/>
            <person name="Yoneyama K."/>
            <person name="Manabe R.I."/>
            <person name="Nelson D.C."/>
            <person name="Schulman A.H."/>
            <person name="Timko M.P."/>
            <person name="dePamphilis C.W."/>
            <person name="Choi D."/>
            <person name="Shirasu K."/>
        </authorList>
    </citation>
    <scope>NUCLEOTIDE SEQUENCE [LARGE SCALE GENOMIC DNA]</scope>
    <source>
        <strain evidence="2">cv. UVA1</strain>
    </source>
</reference>
<dbReference type="EMBL" id="BKCP01004984">
    <property type="protein sequence ID" value="GER35620.1"/>
    <property type="molecule type" value="Genomic_DNA"/>
</dbReference>
<accession>A0A5A7PS30</accession>